<dbReference type="InterPro" id="IPR036621">
    <property type="entry name" value="Anticodon-bd_dom_sf"/>
</dbReference>
<keyword evidence="3" id="KW-0436">Ligase</keyword>
<accession>A0ABP8UUT0</accession>
<protein>
    <recommendedName>
        <fullName evidence="4">Anticodon-binding domain-containing protein</fullName>
    </recommendedName>
</protein>
<proteinExistence type="predicted"/>
<evidence type="ECO:0000256" key="3">
    <source>
        <dbReference type="ARBA" id="ARBA00023146"/>
    </source>
</evidence>
<dbReference type="EMBL" id="BAABHK010000024">
    <property type="protein sequence ID" value="GAA4638653.1"/>
    <property type="molecule type" value="Genomic_DNA"/>
</dbReference>
<keyword evidence="1" id="KW-0963">Cytoplasm</keyword>
<name>A0ABP8UUT0_9ACTN</name>
<dbReference type="Gene3D" id="3.40.50.800">
    <property type="entry name" value="Anticodon-binding domain"/>
    <property type="match status" value="1"/>
</dbReference>
<sequence length="202" mass="21859">MHDQVITGDDVLDERIETCHAISTHLRRRGVNTTIDLADLHASEFHDGPAFLVRPDGQERLLGDGGSYGAFADGFLGVPTAVYSAVVGLERLADLSKPAASATPADIAVLIEPQDATILLAEDICTELRKRGIRVWDTLLSSPLRLHLRKVARLHIPYSVIIGTRELEASHVVVRGRDGIHIPVQQAELAAWLLSRGTAGSP</sequence>
<evidence type="ECO:0000259" key="4">
    <source>
        <dbReference type="Pfam" id="PF03129"/>
    </source>
</evidence>
<dbReference type="SUPFAM" id="SSF52954">
    <property type="entry name" value="Class II aaRS ABD-related"/>
    <property type="match status" value="1"/>
</dbReference>
<evidence type="ECO:0000313" key="5">
    <source>
        <dbReference type="EMBL" id="GAA4638653.1"/>
    </source>
</evidence>
<feature type="domain" description="Anticodon-binding" evidence="4">
    <location>
        <begin position="116"/>
        <end position="192"/>
    </location>
</feature>
<reference evidence="6" key="1">
    <citation type="journal article" date="2019" name="Int. J. Syst. Evol. Microbiol.">
        <title>The Global Catalogue of Microorganisms (GCM) 10K type strain sequencing project: providing services to taxonomists for standard genome sequencing and annotation.</title>
        <authorList>
            <consortium name="The Broad Institute Genomics Platform"/>
            <consortium name="The Broad Institute Genome Sequencing Center for Infectious Disease"/>
            <person name="Wu L."/>
            <person name="Ma J."/>
        </authorList>
    </citation>
    <scope>NUCLEOTIDE SEQUENCE [LARGE SCALE GENOMIC DNA]</scope>
    <source>
        <strain evidence="6">JCM 17939</strain>
    </source>
</reference>
<evidence type="ECO:0000256" key="2">
    <source>
        <dbReference type="ARBA" id="ARBA00022840"/>
    </source>
</evidence>
<evidence type="ECO:0000256" key="1">
    <source>
        <dbReference type="ARBA" id="ARBA00022490"/>
    </source>
</evidence>
<dbReference type="Pfam" id="PF03129">
    <property type="entry name" value="HGTP_anticodon"/>
    <property type="match status" value="1"/>
</dbReference>
<keyword evidence="2" id="KW-0547">Nucleotide-binding</keyword>
<comment type="caution">
    <text evidence="5">The sequence shown here is derived from an EMBL/GenBank/DDBJ whole genome shotgun (WGS) entry which is preliminary data.</text>
</comment>
<dbReference type="InterPro" id="IPR004154">
    <property type="entry name" value="Anticodon-bd"/>
</dbReference>
<dbReference type="Proteomes" id="UP001501442">
    <property type="component" value="Unassembled WGS sequence"/>
</dbReference>
<keyword evidence="2" id="KW-0067">ATP-binding</keyword>
<gene>
    <name evidence="5" type="ORF">GCM10023196_097240</name>
</gene>
<keyword evidence="6" id="KW-1185">Reference proteome</keyword>
<evidence type="ECO:0000313" key="6">
    <source>
        <dbReference type="Proteomes" id="UP001501442"/>
    </source>
</evidence>
<keyword evidence="3" id="KW-0030">Aminoacyl-tRNA synthetase</keyword>
<organism evidence="5 6">
    <name type="scientific">Actinoallomurus vinaceus</name>
    <dbReference type="NCBI Taxonomy" id="1080074"/>
    <lineage>
        <taxon>Bacteria</taxon>
        <taxon>Bacillati</taxon>
        <taxon>Actinomycetota</taxon>
        <taxon>Actinomycetes</taxon>
        <taxon>Streptosporangiales</taxon>
        <taxon>Thermomonosporaceae</taxon>
        <taxon>Actinoallomurus</taxon>
    </lineage>
</organism>